<dbReference type="Proteomes" id="UP001303899">
    <property type="component" value="Unassembled WGS sequence"/>
</dbReference>
<dbReference type="InterPro" id="IPR032710">
    <property type="entry name" value="NTF2-like_dom_sf"/>
</dbReference>
<evidence type="ECO:0000259" key="1">
    <source>
        <dbReference type="Pfam" id="PF12680"/>
    </source>
</evidence>
<dbReference type="EMBL" id="JAYGIL010000010">
    <property type="protein sequence ID" value="MEA5403333.1"/>
    <property type="molecule type" value="Genomic_DNA"/>
</dbReference>
<sequence length="111" mass="12667">MDIKSFIQDWLMVSNAFDTKNYLEKWDKEAVLDDPSVGQVFKGHSGIKKYFESYFIGYNTQTRLINLDIIADNEAHIEVEFTGEFSGNKIGGIFDFTFKEGKIAKAKADLI</sequence>
<dbReference type="RefSeq" id="WP_323328733.1">
    <property type="nucleotide sequence ID" value="NZ_JAYGIL010000010.1"/>
</dbReference>
<name>A0ABU5S4A1_9BACT</name>
<gene>
    <name evidence="2" type="ORF">VB776_10430</name>
</gene>
<dbReference type="Pfam" id="PF12680">
    <property type="entry name" value="SnoaL_2"/>
    <property type="match status" value="1"/>
</dbReference>
<evidence type="ECO:0000313" key="3">
    <source>
        <dbReference type="Proteomes" id="UP001303899"/>
    </source>
</evidence>
<evidence type="ECO:0000313" key="2">
    <source>
        <dbReference type="EMBL" id="MEA5403333.1"/>
    </source>
</evidence>
<dbReference type="InterPro" id="IPR037401">
    <property type="entry name" value="SnoaL-like"/>
</dbReference>
<reference evidence="2 3" key="1">
    <citation type="submission" date="2023-12" db="EMBL/GenBank/DDBJ databases">
        <title>Novel species of the genus Arcicella isolated from rivers.</title>
        <authorList>
            <person name="Lu H."/>
        </authorList>
    </citation>
    <scope>NUCLEOTIDE SEQUENCE [LARGE SCALE GENOMIC DNA]</scope>
    <source>
        <strain evidence="2 3">DC2W</strain>
    </source>
</reference>
<feature type="domain" description="SnoaL-like" evidence="1">
    <location>
        <begin position="8"/>
        <end position="105"/>
    </location>
</feature>
<comment type="caution">
    <text evidence="2">The sequence shown here is derived from an EMBL/GenBank/DDBJ whole genome shotgun (WGS) entry which is preliminary data.</text>
</comment>
<dbReference type="Gene3D" id="3.10.450.50">
    <property type="match status" value="1"/>
</dbReference>
<organism evidence="2 3">
    <name type="scientific">Arcicella gelida</name>
    <dbReference type="NCBI Taxonomy" id="2984195"/>
    <lineage>
        <taxon>Bacteria</taxon>
        <taxon>Pseudomonadati</taxon>
        <taxon>Bacteroidota</taxon>
        <taxon>Cytophagia</taxon>
        <taxon>Cytophagales</taxon>
        <taxon>Flectobacillaceae</taxon>
        <taxon>Arcicella</taxon>
    </lineage>
</organism>
<proteinExistence type="predicted"/>
<keyword evidence="3" id="KW-1185">Reference proteome</keyword>
<protein>
    <submittedName>
        <fullName evidence="2">Nuclear transport factor 2 family protein</fullName>
    </submittedName>
</protein>
<dbReference type="SUPFAM" id="SSF54427">
    <property type="entry name" value="NTF2-like"/>
    <property type="match status" value="1"/>
</dbReference>
<accession>A0ABU5S4A1</accession>